<dbReference type="InterPro" id="IPR036734">
    <property type="entry name" value="Neur_chan_lig-bd_sf"/>
</dbReference>
<dbReference type="EMBL" id="JAWQEG010009113">
    <property type="protein sequence ID" value="KAK3849144.1"/>
    <property type="molecule type" value="Genomic_DNA"/>
</dbReference>
<dbReference type="Gene3D" id="2.70.170.10">
    <property type="entry name" value="Neurotransmitter-gated ion-channel ligand-binding domain"/>
    <property type="match status" value="1"/>
</dbReference>
<evidence type="ECO:0000256" key="2">
    <source>
        <dbReference type="ARBA" id="ARBA00023157"/>
    </source>
</evidence>
<dbReference type="AlphaFoldDB" id="A0AAE1BGH9"/>
<organism evidence="5 6">
    <name type="scientific">Petrolisthes cinctipes</name>
    <name type="common">Flat porcelain crab</name>
    <dbReference type="NCBI Taxonomy" id="88211"/>
    <lineage>
        <taxon>Eukaryota</taxon>
        <taxon>Metazoa</taxon>
        <taxon>Ecdysozoa</taxon>
        <taxon>Arthropoda</taxon>
        <taxon>Crustacea</taxon>
        <taxon>Multicrustacea</taxon>
        <taxon>Malacostraca</taxon>
        <taxon>Eumalacostraca</taxon>
        <taxon>Eucarida</taxon>
        <taxon>Decapoda</taxon>
        <taxon>Pleocyemata</taxon>
        <taxon>Anomura</taxon>
        <taxon>Galatheoidea</taxon>
        <taxon>Porcellanidae</taxon>
        <taxon>Petrolisthes</taxon>
    </lineage>
</organism>
<evidence type="ECO:0000256" key="4">
    <source>
        <dbReference type="SAM" id="Phobius"/>
    </source>
</evidence>
<feature type="transmembrane region" description="Helical" evidence="4">
    <location>
        <begin position="678"/>
        <end position="700"/>
    </location>
</feature>
<dbReference type="Gene3D" id="4.10.400.10">
    <property type="entry name" value="Low-density Lipoprotein Receptor"/>
    <property type="match status" value="1"/>
</dbReference>
<dbReference type="InterPro" id="IPR038050">
    <property type="entry name" value="Neuro_actylchol_rec"/>
</dbReference>
<keyword evidence="6" id="KW-1185">Reference proteome</keyword>
<keyword evidence="4" id="KW-1133">Transmembrane helix</keyword>
<dbReference type="PROSITE" id="PS50068">
    <property type="entry name" value="LDLRA_2"/>
    <property type="match status" value="1"/>
</dbReference>
<proteinExistence type="predicted"/>
<dbReference type="SUPFAM" id="SSF90112">
    <property type="entry name" value="Neurotransmitter-gated ion-channel transmembrane pore"/>
    <property type="match status" value="1"/>
</dbReference>
<feature type="transmembrane region" description="Helical" evidence="4">
    <location>
        <begin position="799"/>
        <end position="817"/>
    </location>
</feature>
<keyword evidence="2 3" id="KW-1015">Disulfide bond</keyword>
<dbReference type="Proteomes" id="UP001286313">
    <property type="component" value="Unassembled WGS sequence"/>
</dbReference>
<keyword evidence="4" id="KW-0812">Transmembrane</keyword>
<feature type="disulfide bond" evidence="3">
    <location>
        <begin position="436"/>
        <end position="451"/>
    </location>
</feature>
<dbReference type="InterPro" id="IPR002172">
    <property type="entry name" value="LDrepeatLR_classA_rpt"/>
</dbReference>
<evidence type="ECO:0000256" key="1">
    <source>
        <dbReference type="ARBA" id="ARBA00004141"/>
    </source>
</evidence>
<feature type="transmembrane region" description="Helical" evidence="4">
    <location>
        <begin position="12"/>
        <end position="34"/>
    </location>
</feature>
<name>A0AAE1BGH9_PETCI</name>
<protein>
    <submittedName>
        <fullName evidence="5">Uncharacterized protein</fullName>
    </submittedName>
</protein>
<sequence>MWQVSQTVVGQVRMKTMCVAVVVVVVVVAPWVLLATGHTGESVNVATLEDYNAGLCYQHDEMMEDVVGVCVLVRPELTQRHNQTIILTLTPNHTTPIHAGMSSFRLWVEVGDQRYNFNETLEKEVWNPLCVGHLSVENSTQVWAALRGNVLTPSDNESSVNEMNDPLFCFGRPTSSSSEDTFTGFLAGVSLLDSIPLEPPSCQSLVAEAEDNNFNLTFNASVWNLHGPVSIKQVQEDSLCFFSYYNVLLNRSLNYNDFYRLCRSLGGRPSNIDDLESHRLIEVLNGTYDVWWGEGEAVSEPLTTNCPVLLLTNNTVDWRPCLSVVTDSLCRVPVNTKYTLYGPVKIFDRQYTLKVIAEGGFYLEGDATSNISKMGESWVLHSRLHQEQWRLHNGSWPLGRRLWNSSHDNVLLTLASCNILQFSSNDGVCIPRSRRCNELQDSDDNSDEQDCHKRLLGKQKTYNLIKNPYHERGENGSLWITERLLHVSKITTEKGIAEIAFALETNWQDPRVKFVDVKMTRTVFPCTDIWSPNIKITPGNGNGPDLNTRTTLELCYIFQEKKQPENIDLNDPFMGMVTQWENVNLTHEVYFNVAIPCLLKVHRYPFGRYQCNASLYMAEAFHEMKWKSKYTAKSTFYPLEYREDRDLLDYFLDNVTIDIHNNFVTLTLHLSGRYEYHLLNSFCPSALMFIISYSTLFFPITDFNERIMGSLTSLLVLAGLFAQASNSYIKTPYFKLIDVWYAVLIMLNFGVVVTNSITNQLRTRNYMAKCFQVSPMRKNYITADQQDMRARLCDKISKIVLMGIFIIFLVVFVLLGADII</sequence>
<reference evidence="5" key="1">
    <citation type="submission" date="2023-10" db="EMBL/GenBank/DDBJ databases">
        <title>Genome assemblies of two species of porcelain crab, Petrolisthes cinctipes and Petrolisthes manimaculis (Anomura: Porcellanidae).</title>
        <authorList>
            <person name="Angst P."/>
        </authorList>
    </citation>
    <scope>NUCLEOTIDE SEQUENCE</scope>
    <source>
        <strain evidence="5">PB745_01</strain>
        <tissue evidence="5">Gill</tissue>
    </source>
</reference>
<evidence type="ECO:0000256" key="3">
    <source>
        <dbReference type="PROSITE-ProRule" id="PRU00124"/>
    </source>
</evidence>
<dbReference type="InterPro" id="IPR036055">
    <property type="entry name" value="LDL_receptor-like_sf"/>
</dbReference>
<accession>A0AAE1BGH9</accession>
<comment type="subcellular location">
    <subcellularLocation>
        <location evidence="1">Membrane</location>
        <topology evidence="1">Multi-pass membrane protein</topology>
    </subcellularLocation>
</comment>
<evidence type="ECO:0000313" key="5">
    <source>
        <dbReference type="EMBL" id="KAK3849144.1"/>
    </source>
</evidence>
<comment type="caution">
    <text evidence="3">Lacks conserved residue(s) required for the propagation of feature annotation.</text>
</comment>
<feature type="transmembrane region" description="Helical" evidence="4">
    <location>
        <begin position="707"/>
        <end position="724"/>
    </location>
</feature>
<dbReference type="SUPFAM" id="SSF57424">
    <property type="entry name" value="LDL receptor-like module"/>
    <property type="match status" value="1"/>
</dbReference>
<dbReference type="Pfam" id="PF00057">
    <property type="entry name" value="Ldl_recept_a"/>
    <property type="match status" value="1"/>
</dbReference>
<comment type="caution">
    <text evidence="5">The sequence shown here is derived from an EMBL/GenBank/DDBJ whole genome shotgun (WGS) entry which is preliminary data.</text>
</comment>
<dbReference type="GO" id="GO:0005230">
    <property type="term" value="F:extracellular ligand-gated monoatomic ion channel activity"/>
    <property type="evidence" value="ECO:0007669"/>
    <property type="project" value="InterPro"/>
</dbReference>
<gene>
    <name evidence="5" type="ORF">Pcinc_044090</name>
</gene>
<feature type="transmembrane region" description="Helical" evidence="4">
    <location>
        <begin position="739"/>
        <end position="757"/>
    </location>
</feature>
<dbReference type="Gene3D" id="1.20.58.390">
    <property type="entry name" value="Neurotransmitter-gated ion-channel transmembrane domain"/>
    <property type="match status" value="1"/>
</dbReference>
<dbReference type="InterPro" id="IPR006201">
    <property type="entry name" value="Neur_channel"/>
</dbReference>
<evidence type="ECO:0000313" key="6">
    <source>
        <dbReference type="Proteomes" id="UP001286313"/>
    </source>
</evidence>
<dbReference type="InterPro" id="IPR036719">
    <property type="entry name" value="Neuro-gated_channel_TM_sf"/>
</dbReference>
<keyword evidence="4" id="KW-0472">Membrane</keyword>
<dbReference type="GO" id="GO:0016020">
    <property type="term" value="C:membrane"/>
    <property type="evidence" value="ECO:0007669"/>
    <property type="project" value="UniProtKB-SubCell"/>
</dbReference>
<feature type="disulfide bond" evidence="3">
    <location>
        <begin position="417"/>
        <end position="429"/>
    </location>
</feature>
<dbReference type="GO" id="GO:0004888">
    <property type="term" value="F:transmembrane signaling receptor activity"/>
    <property type="evidence" value="ECO:0007669"/>
    <property type="project" value="InterPro"/>
</dbReference>
<dbReference type="PANTHER" id="PTHR18945">
    <property type="entry name" value="NEUROTRANSMITTER GATED ION CHANNEL"/>
    <property type="match status" value="1"/>
</dbReference>
<dbReference type="CDD" id="cd00112">
    <property type="entry name" value="LDLa"/>
    <property type="match status" value="1"/>
</dbReference>